<reference evidence="2 3" key="1">
    <citation type="submission" date="2016-12" db="EMBL/GenBank/DDBJ databases">
        <title>The genomes of Aspergillus section Nigri reveals drivers in fungal speciation.</title>
        <authorList>
            <consortium name="DOE Joint Genome Institute"/>
            <person name="Vesth T.C."/>
            <person name="Nybo J."/>
            <person name="Theobald S."/>
            <person name="Brandl J."/>
            <person name="Frisvad J.C."/>
            <person name="Nielsen K.F."/>
            <person name="Lyhne E.K."/>
            <person name="Kogle M.E."/>
            <person name="Kuo A."/>
            <person name="Riley R."/>
            <person name="Clum A."/>
            <person name="Nolan M."/>
            <person name="Lipzen A."/>
            <person name="Salamov A."/>
            <person name="Henrissat B."/>
            <person name="Wiebenga A."/>
            <person name="De Vries R.P."/>
            <person name="Grigoriev I.V."/>
            <person name="Mortensen U.H."/>
            <person name="Andersen M.R."/>
            <person name="Baker S.E."/>
        </authorList>
    </citation>
    <scope>NUCLEOTIDE SEQUENCE [LARGE SCALE GENOMIC DNA]</scope>
    <source>
        <strain evidence="2 3">CBS 115572</strain>
    </source>
</reference>
<dbReference type="GeneID" id="37119746"/>
<keyword evidence="1" id="KW-0812">Transmembrane</keyword>
<gene>
    <name evidence="2" type="ORF">BO94DRAFT_6958</name>
</gene>
<dbReference type="AlphaFoldDB" id="A0A317XH16"/>
<accession>A0A317XH16</accession>
<keyword evidence="1" id="KW-1133">Transmembrane helix</keyword>
<evidence type="ECO:0000313" key="2">
    <source>
        <dbReference type="EMBL" id="PWY96350.1"/>
    </source>
</evidence>
<organism evidence="2 3">
    <name type="scientific">Aspergillus sclerotioniger CBS 115572</name>
    <dbReference type="NCBI Taxonomy" id="1450535"/>
    <lineage>
        <taxon>Eukaryota</taxon>
        <taxon>Fungi</taxon>
        <taxon>Dikarya</taxon>
        <taxon>Ascomycota</taxon>
        <taxon>Pezizomycotina</taxon>
        <taxon>Eurotiomycetes</taxon>
        <taxon>Eurotiomycetidae</taxon>
        <taxon>Eurotiales</taxon>
        <taxon>Aspergillaceae</taxon>
        <taxon>Aspergillus</taxon>
        <taxon>Aspergillus subgen. Circumdati</taxon>
    </lineage>
</organism>
<protein>
    <submittedName>
        <fullName evidence="2">Uncharacterized protein</fullName>
    </submittedName>
</protein>
<feature type="transmembrane region" description="Helical" evidence="1">
    <location>
        <begin position="24"/>
        <end position="43"/>
    </location>
</feature>
<evidence type="ECO:0000256" key="1">
    <source>
        <dbReference type="SAM" id="Phobius"/>
    </source>
</evidence>
<dbReference type="Proteomes" id="UP000246702">
    <property type="component" value="Unassembled WGS sequence"/>
</dbReference>
<evidence type="ECO:0000313" key="3">
    <source>
        <dbReference type="Proteomes" id="UP000246702"/>
    </source>
</evidence>
<dbReference type="EMBL" id="MSFK01000001">
    <property type="protein sequence ID" value="PWY96350.1"/>
    <property type="molecule type" value="Genomic_DNA"/>
</dbReference>
<keyword evidence="1" id="KW-0472">Membrane</keyword>
<name>A0A317XH16_9EURO</name>
<dbReference type="RefSeq" id="XP_025473111.1">
    <property type="nucleotide sequence ID" value="XM_025617603.1"/>
</dbReference>
<proteinExistence type="predicted"/>
<sequence>MFPCDHLHSHIHTHALKLCRRHPLFLLSLCLSYLSVCLFIRYMRLSLGHFSSGIRIKKRYIVLAWHFIA</sequence>
<keyword evidence="3" id="KW-1185">Reference proteome</keyword>
<comment type="caution">
    <text evidence="2">The sequence shown here is derived from an EMBL/GenBank/DDBJ whole genome shotgun (WGS) entry which is preliminary data.</text>
</comment>